<accession>A0A2A2JLL5</accession>
<evidence type="ECO:0000256" key="2">
    <source>
        <dbReference type="ARBA" id="ARBA00020581"/>
    </source>
</evidence>
<reference evidence="7 8" key="1">
    <citation type="journal article" date="2017" name="Curr. Biol.">
        <title>Genome architecture and evolution of a unichromosomal asexual nematode.</title>
        <authorList>
            <person name="Fradin H."/>
            <person name="Zegar C."/>
            <person name="Gutwein M."/>
            <person name="Lucas J."/>
            <person name="Kovtun M."/>
            <person name="Corcoran D."/>
            <person name="Baugh L.R."/>
            <person name="Kiontke K."/>
            <person name="Gunsalus K."/>
            <person name="Fitch D.H."/>
            <person name="Piano F."/>
        </authorList>
    </citation>
    <scope>NUCLEOTIDE SEQUENCE [LARGE SCALE GENOMIC DNA]</scope>
    <source>
        <strain evidence="7">PF1309</strain>
    </source>
</reference>
<comment type="caution">
    <text evidence="7">The sequence shown here is derived from an EMBL/GenBank/DDBJ whole genome shotgun (WGS) entry which is preliminary data.</text>
</comment>
<organism evidence="7 8">
    <name type="scientific">Diploscapter pachys</name>
    <dbReference type="NCBI Taxonomy" id="2018661"/>
    <lineage>
        <taxon>Eukaryota</taxon>
        <taxon>Metazoa</taxon>
        <taxon>Ecdysozoa</taxon>
        <taxon>Nematoda</taxon>
        <taxon>Chromadorea</taxon>
        <taxon>Rhabditida</taxon>
        <taxon>Rhabditina</taxon>
        <taxon>Rhabditomorpha</taxon>
        <taxon>Rhabditoidea</taxon>
        <taxon>Rhabditidae</taxon>
        <taxon>Diploscapter</taxon>
    </lineage>
</organism>
<dbReference type="AlphaFoldDB" id="A0A2A2JLL5"/>
<evidence type="ECO:0000256" key="4">
    <source>
        <dbReference type="ARBA" id="ARBA00033107"/>
    </source>
</evidence>
<gene>
    <name evidence="7" type="ORF">WR25_10426</name>
</gene>
<dbReference type="GO" id="GO:0006412">
    <property type="term" value="P:translation"/>
    <property type="evidence" value="ECO:0007669"/>
    <property type="project" value="UniProtKB-KW"/>
</dbReference>
<comment type="similarity">
    <text evidence="1">Belongs to the RRF family.</text>
</comment>
<evidence type="ECO:0000256" key="3">
    <source>
        <dbReference type="ARBA" id="ARBA00022917"/>
    </source>
</evidence>
<keyword evidence="3" id="KW-0648">Protein biosynthesis</keyword>
<evidence type="ECO:0000313" key="7">
    <source>
        <dbReference type="EMBL" id="PAV62640.1"/>
    </source>
</evidence>
<feature type="domain" description="Ribosome recycling factor" evidence="6">
    <location>
        <begin position="100"/>
        <end position="223"/>
    </location>
</feature>
<dbReference type="Gene3D" id="1.10.132.20">
    <property type="entry name" value="Ribosome-recycling factor"/>
    <property type="match status" value="1"/>
</dbReference>
<dbReference type="Pfam" id="PF01765">
    <property type="entry name" value="RRF"/>
    <property type="match status" value="1"/>
</dbReference>
<evidence type="ECO:0000313" key="8">
    <source>
        <dbReference type="Proteomes" id="UP000218231"/>
    </source>
</evidence>
<dbReference type="Gene3D" id="3.30.1360.40">
    <property type="match status" value="1"/>
</dbReference>
<keyword evidence="8" id="KW-1185">Reference proteome</keyword>
<evidence type="ECO:0000259" key="6">
    <source>
        <dbReference type="Pfam" id="PF01765"/>
    </source>
</evidence>
<dbReference type="InterPro" id="IPR002661">
    <property type="entry name" value="Ribosome_recyc_fac"/>
</dbReference>
<dbReference type="InterPro" id="IPR036191">
    <property type="entry name" value="RRF_sf"/>
</dbReference>
<feature type="region of interest" description="Disordered" evidence="5">
    <location>
        <begin position="52"/>
        <end position="75"/>
    </location>
</feature>
<sequence>MHGLPSTFFRAFHRSILLRHRSLSVASCSSTPSLAPTNFSNFNQLAKLHASATQMKTKNKPDHKKKSPGSTPVTALTDEESGFVKACMKEMTNLEDILLNELTKHFSLQVDLRQYENLLVKTDGGDEHRMSHLGRVSLKTPHMVMINFADNPTVIKSAKLAIEKSALGVTPQQQGVVLYVPTPKMTRERREHMVHDAKKVYSKMDKKSSAANAAKPDLMKKVREAMLGLKKTFELKGAEHVETKQKELLTEVA</sequence>
<dbReference type="PANTHER" id="PTHR20982:SF3">
    <property type="entry name" value="MITOCHONDRIAL RIBOSOME RECYCLING FACTOR PSEUDO 1"/>
    <property type="match status" value="1"/>
</dbReference>
<feature type="compositionally biased region" description="Basic residues" evidence="5">
    <location>
        <begin position="57"/>
        <end position="67"/>
    </location>
</feature>
<proteinExistence type="inferred from homology"/>
<evidence type="ECO:0000256" key="1">
    <source>
        <dbReference type="ARBA" id="ARBA00005912"/>
    </source>
</evidence>
<dbReference type="STRING" id="2018661.A0A2A2JLL5"/>
<dbReference type="SUPFAM" id="SSF55194">
    <property type="entry name" value="Ribosome recycling factor, RRF"/>
    <property type="match status" value="1"/>
</dbReference>
<dbReference type="GO" id="GO:0043023">
    <property type="term" value="F:ribosomal large subunit binding"/>
    <property type="evidence" value="ECO:0007669"/>
    <property type="project" value="TreeGrafter"/>
</dbReference>
<dbReference type="PANTHER" id="PTHR20982">
    <property type="entry name" value="RIBOSOME RECYCLING FACTOR"/>
    <property type="match status" value="1"/>
</dbReference>
<evidence type="ECO:0000256" key="5">
    <source>
        <dbReference type="SAM" id="MobiDB-lite"/>
    </source>
</evidence>
<protein>
    <recommendedName>
        <fullName evidence="2">Ribosome-recycling factor, mitochondrial</fullName>
    </recommendedName>
    <alternativeName>
        <fullName evidence="4">Ribosome-releasing factor, mitochondrial</fullName>
    </alternativeName>
</protein>
<dbReference type="EMBL" id="LIAE01010353">
    <property type="protein sequence ID" value="PAV62640.1"/>
    <property type="molecule type" value="Genomic_DNA"/>
</dbReference>
<dbReference type="Proteomes" id="UP000218231">
    <property type="component" value="Unassembled WGS sequence"/>
</dbReference>
<dbReference type="GO" id="GO:0005739">
    <property type="term" value="C:mitochondrion"/>
    <property type="evidence" value="ECO:0007669"/>
    <property type="project" value="TreeGrafter"/>
</dbReference>
<dbReference type="InterPro" id="IPR023584">
    <property type="entry name" value="Ribosome_recyc_fac_dom"/>
</dbReference>
<dbReference type="OrthoDB" id="407355at2759"/>
<name>A0A2A2JLL5_9BILA</name>